<dbReference type="InterPro" id="IPR015856">
    <property type="entry name" value="ABC_transpr_CbiO/EcfA_su"/>
</dbReference>
<dbReference type="CDD" id="cd03225">
    <property type="entry name" value="ABC_cobalt_CbiO_domain1"/>
    <property type="match status" value="1"/>
</dbReference>
<evidence type="ECO:0000256" key="1">
    <source>
        <dbReference type="ARBA" id="ARBA00004202"/>
    </source>
</evidence>
<reference evidence="12 13" key="1">
    <citation type="submission" date="2017-04" db="EMBL/GenBank/DDBJ databases">
        <authorList>
            <person name="Afonso C.L."/>
            <person name="Miller P.J."/>
            <person name="Scott M.A."/>
            <person name="Spackman E."/>
            <person name="Goraichik I."/>
            <person name="Dimitrov K.M."/>
            <person name="Suarez D.L."/>
            <person name="Swayne D.E."/>
        </authorList>
    </citation>
    <scope>NUCLEOTIDE SEQUENCE [LARGE SCALE GENOMIC DNA]</scope>
    <source>
        <strain evidence="12 13">DSM 3385</strain>
    </source>
</reference>
<name>A0A1W1YTJ9_9BACT</name>
<dbReference type="InterPro" id="IPR050095">
    <property type="entry name" value="ECF_ABC_transporter_ATP-bd"/>
</dbReference>
<feature type="domain" description="ABC transporter" evidence="11">
    <location>
        <begin position="260"/>
        <end position="468"/>
    </location>
</feature>
<keyword evidence="5" id="KW-0677">Repeat</keyword>
<dbReference type="Pfam" id="PF00005">
    <property type="entry name" value="ABC_tran"/>
    <property type="match status" value="2"/>
</dbReference>
<dbReference type="GO" id="GO:0016887">
    <property type="term" value="F:ATP hydrolysis activity"/>
    <property type="evidence" value="ECO:0007669"/>
    <property type="project" value="InterPro"/>
</dbReference>
<evidence type="ECO:0000256" key="3">
    <source>
        <dbReference type="ARBA" id="ARBA00022448"/>
    </source>
</evidence>
<evidence type="ECO:0000256" key="8">
    <source>
        <dbReference type="ARBA" id="ARBA00022967"/>
    </source>
</evidence>
<evidence type="ECO:0000256" key="7">
    <source>
        <dbReference type="ARBA" id="ARBA00022840"/>
    </source>
</evidence>
<dbReference type="STRING" id="1121400.SAMN02746065_101324"/>
<dbReference type="Proteomes" id="UP000192418">
    <property type="component" value="Unassembled WGS sequence"/>
</dbReference>
<evidence type="ECO:0000256" key="10">
    <source>
        <dbReference type="ARBA" id="ARBA00025157"/>
    </source>
</evidence>
<dbReference type="InterPro" id="IPR003439">
    <property type="entry name" value="ABC_transporter-like_ATP-bd"/>
</dbReference>
<dbReference type="OrthoDB" id="9782163at2"/>
<keyword evidence="7 12" id="KW-0067">ATP-binding</keyword>
<dbReference type="SMART" id="SM00382">
    <property type="entry name" value="AAA"/>
    <property type="match status" value="2"/>
</dbReference>
<dbReference type="PANTHER" id="PTHR43553:SF23">
    <property type="entry name" value="ABC TRANSPORTER ATP-BINDING COMPONENT"/>
    <property type="match status" value="1"/>
</dbReference>
<dbReference type="RefSeq" id="WP_084066621.1">
    <property type="nucleotide sequence ID" value="NZ_FWXY01000001.1"/>
</dbReference>
<keyword evidence="9" id="KW-0472">Membrane</keyword>
<accession>A0A1W1YTJ9</accession>
<evidence type="ECO:0000256" key="2">
    <source>
        <dbReference type="ARBA" id="ARBA00005417"/>
    </source>
</evidence>
<evidence type="ECO:0000256" key="6">
    <source>
        <dbReference type="ARBA" id="ARBA00022741"/>
    </source>
</evidence>
<keyword evidence="6" id="KW-0547">Nucleotide-binding</keyword>
<evidence type="ECO:0000259" key="11">
    <source>
        <dbReference type="PROSITE" id="PS50893"/>
    </source>
</evidence>
<keyword evidence="13" id="KW-1185">Reference proteome</keyword>
<dbReference type="InterPro" id="IPR017871">
    <property type="entry name" value="ABC_transporter-like_CS"/>
</dbReference>
<comment type="subcellular location">
    <subcellularLocation>
        <location evidence="1">Cell membrane</location>
        <topology evidence="1">Peripheral membrane protein</topology>
    </subcellularLocation>
</comment>
<dbReference type="SUPFAM" id="SSF52540">
    <property type="entry name" value="P-loop containing nucleoside triphosphate hydrolases"/>
    <property type="match status" value="2"/>
</dbReference>
<organism evidence="12 13">
    <name type="scientific">Desulfocicer vacuolatum DSM 3385</name>
    <dbReference type="NCBI Taxonomy" id="1121400"/>
    <lineage>
        <taxon>Bacteria</taxon>
        <taxon>Pseudomonadati</taxon>
        <taxon>Thermodesulfobacteriota</taxon>
        <taxon>Desulfobacteria</taxon>
        <taxon>Desulfobacterales</taxon>
        <taxon>Desulfobacteraceae</taxon>
        <taxon>Desulfocicer</taxon>
    </lineage>
</organism>
<keyword evidence="3" id="KW-0813">Transport</keyword>
<dbReference type="PANTHER" id="PTHR43553">
    <property type="entry name" value="HEAVY METAL TRANSPORTER"/>
    <property type="match status" value="1"/>
</dbReference>
<dbReference type="Gene3D" id="3.40.50.300">
    <property type="entry name" value="P-loop containing nucleotide triphosphate hydrolases"/>
    <property type="match status" value="2"/>
</dbReference>
<comment type="function">
    <text evidence="10">Probably part of an ABC transporter complex. Responsible for energy coupling to the transport system.</text>
</comment>
<proteinExistence type="inferred from homology"/>
<feature type="domain" description="ABC transporter" evidence="11">
    <location>
        <begin position="2"/>
        <end position="241"/>
    </location>
</feature>
<dbReference type="GO" id="GO:0005524">
    <property type="term" value="F:ATP binding"/>
    <property type="evidence" value="ECO:0007669"/>
    <property type="project" value="UniProtKB-KW"/>
</dbReference>
<dbReference type="GO" id="GO:0042626">
    <property type="term" value="F:ATPase-coupled transmembrane transporter activity"/>
    <property type="evidence" value="ECO:0007669"/>
    <property type="project" value="TreeGrafter"/>
</dbReference>
<dbReference type="GO" id="GO:0043190">
    <property type="term" value="C:ATP-binding cassette (ABC) transporter complex"/>
    <property type="evidence" value="ECO:0007669"/>
    <property type="project" value="TreeGrafter"/>
</dbReference>
<dbReference type="AlphaFoldDB" id="A0A1W1YTJ9"/>
<gene>
    <name evidence="12" type="ORF">SAMN02746065_101324</name>
</gene>
<protein>
    <submittedName>
        <fullName evidence="12">Energy-coupling factor transport system ATP-binding protein</fullName>
    </submittedName>
</protein>
<evidence type="ECO:0000256" key="4">
    <source>
        <dbReference type="ARBA" id="ARBA00022475"/>
    </source>
</evidence>
<keyword evidence="8" id="KW-1278">Translocase</keyword>
<sequence length="469" mass="51255">MIELNKVTYTYPFQKQPAVRDISFSVNPGEAVLVTGASGCGKSTLVRLVNGLCPHFFLGEFEGDIHRNGISCEAQTLKEISTLVGTVFQDPELQFFAMNVDDEIAFAHEWLGKSAEQIRNIVDKTARRLGITDILSASIHELSEGQKQKVAIGGVLSLAPSILVLDEPSANLDPESTRELARLIRELKARDIAVLVADHRLYWLEDVVDRVLVMDKGTIAAQGNFSILEEPECKEKYGLRSHRVEDVRQTLPSLPDTGHIHVENLTFAHKNAPLLYENISFSLGKGVTAIIGDNGTGKTTLARLLTGLSRMRQGKIFINGKPVPGKEVLKRSALILQNTDHQLHMNSVVQEIAMASGILNPGNVKKEGLMAILERFGLKHLAERHPQSLSGGEKQRLVIACGLAANPDIFILDEPTSGLDGRNMKRIADMIQSASDDGISVVVITHDLELLSKVCDAALRLPITARPAP</sequence>
<evidence type="ECO:0000313" key="12">
    <source>
        <dbReference type="EMBL" id="SMC39131.1"/>
    </source>
</evidence>
<evidence type="ECO:0000256" key="9">
    <source>
        <dbReference type="ARBA" id="ARBA00023136"/>
    </source>
</evidence>
<keyword evidence="4" id="KW-1003">Cell membrane</keyword>
<dbReference type="PROSITE" id="PS00211">
    <property type="entry name" value="ABC_TRANSPORTER_1"/>
    <property type="match status" value="1"/>
</dbReference>
<evidence type="ECO:0000313" key="13">
    <source>
        <dbReference type="Proteomes" id="UP000192418"/>
    </source>
</evidence>
<dbReference type="PROSITE" id="PS50893">
    <property type="entry name" value="ABC_TRANSPORTER_2"/>
    <property type="match status" value="2"/>
</dbReference>
<dbReference type="InterPro" id="IPR003593">
    <property type="entry name" value="AAA+_ATPase"/>
</dbReference>
<dbReference type="EMBL" id="FWXY01000001">
    <property type="protein sequence ID" value="SMC39131.1"/>
    <property type="molecule type" value="Genomic_DNA"/>
</dbReference>
<evidence type="ECO:0000256" key="5">
    <source>
        <dbReference type="ARBA" id="ARBA00022737"/>
    </source>
</evidence>
<comment type="similarity">
    <text evidence="2">Belongs to the ABC transporter superfamily.</text>
</comment>
<dbReference type="InterPro" id="IPR027417">
    <property type="entry name" value="P-loop_NTPase"/>
</dbReference>